<dbReference type="FunFam" id="2.60.40.10:FF:000495">
    <property type="entry name" value="Periplasmic beta-glucosidase"/>
    <property type="match status" value="1"/>
</dbReference>
<dbReference type="GO" id="GO:0030245">
    <property type="term" value="P:cellulose catabolic process"/>
    <property type="evidence" value="ECO:0007669"/>
    <property type="project" value="UniProtKB-UniPathway"/>
</dbReference>
<dbReference type="InterPro" id="IPR037524">
    <property type="entry name" value="PA14/GLEYA"/>
</dbReference>
<dbReference type="InterPro" id="IPR017853">
    <property type="entry name" value="GH"/>
</dbReference>
<dbReference type="InterPro" id="IPR011658">
    <property type="entry name" value="PA14_dom"/>
</dbReference>
<dbReference type="UniPathway" id="UPA00696"/>
<dbReference type="SUPFAM" id="SSF52279">
    <property type="entry name" value="Beta-D-glucan exohydrolase, C-terminal domain"/>
    <property type="match status" value="1"/>
</dbReference>
<dbReference type="Proteomes" id="UP000009328">
    <property type="component" value="Unassembled WGS sequence"/>
</dbReference>
<dbReference type="Pfam" id="PF14310">
    <property type="entry name" value="Fn3-like"/>
    <property type="match status" value="1"/>
</dbReference>
<dbReference type="InterPro" id="IPR002772">
    <property type="entry name" value="Glyco_hydro_3_C"/>
</dbReference>
<sequence length="840" mass="92951">MGKGAAFDVDKVLDQLTTTEKIGLTAGIDFWHTYPVERLGVPSIRTSDGPNGVRGTKFFNGVPSAVFPNGTGLASTFDKDLFREAGQLMAEEAKHKGAHVILGPTTNMQRGPNGGRGFESFSEDPYLAGIASAGVVGGIQDGHIAATIKHYVGNDLEHERNSSDSIITQRALREIYLEPFRLAVKYSQPKAFMTGYNKINGEHVSQSKFLIDDVLRKEWGWEGLVMSDWYGTYTSKDSLNNGLDLEMPGPARLRTSDAVGQQITSKEVHINALNDRVRNVLELVKYALDGEAAEFTGEDTKNNTEKTAELLRKIAADAIVLLKNEDDILPLKKEEKIAVFGPNAKYGAYAGGGSASLRPYYIVTPYEGVTKKLGYEPPFTVGAYAHDNLPGLAQQTINPDTGKPGLKMSFYHQPRGTEGREKFDELEIETSYHILFDYKNEKIRNNLFYADFEGEFTADDTAEYEFGVTVLGTAQIFIDDKLIVDNKDKQIQGRAFFNTGTVEVTGKVQLEKGKKYNVRVEFGSGSTRTYEQKSGVDFVGNGAIQFGVAKVIDAQEEIKKAASIAKAADKAVIFIGLNGEWESEGYDRPDLALPGHTNDLVEAIIAANPNTIVVNQSGTPVEFPWLQKVKGLIHAWFGGNELGNGIADVLFGDVNPSGKLSLSFPLKFEDNPAFLNFHTERGRVLYGEDIFVGYRFYEKLQRKVAFPFGYGLSYTSFEFSNLKSSVDESNDKLKFSVDVKNTGKLKGKEVVQFYIKKVESDVIRPIKELKGFEKIELEAGKQSTVSTEISLKDSISFFDEYQNKWSAQAGEYEVHVGSSSDDIELIEKFNVEKSHFWTGI</sequence>
<dbReference type="AlphaFoldDB" id="K0KKQ5"/>
<comment type="caution">
    <text evidence="8">The sequence shown here is derived from an EMBL/GenBank/DDBJ whole genome shotgun (WGS) entry which is preliminary data.</text>
</comment>
<dbReference type="eggNOG" id="ENOG502QR4D">
    <property type="taxonomic scope" value="Eukaryota"/>
</dbReference>
<evidence type="ECO:0000313" key="9">
    <source>
        <dbReference type="Proteomes" id="UP000009328"/>
    </source>
</evidence>
<evidence type="ECO:0000313" key="8">
    <source>
        <dbReference type="EMBL" id="CCH42049.1"/>
    </source>
</evidence>
<dbReference type="InterPro" id="IPR036881">
    <property type="entry name" value="Glyco_hydro_3_C_sf"/>
</dbReference>
<evidence type="ECO:0000256" key="5">
    <source>
        <dbReference type="ARBA" id="ARBA00023295"/>
    </source>
</evidence>
<evidence type="ECO:0000256" key="6">
    <source>
        <dbReference type="RuleBase" id="RU361161"/>
    </source>
</evidence>
<name>K0KKQ5_WICCF</name>
<organism evidence="8 9">
    <name type="scientific">Wickerhamomyces ciferrii (strain ATCC 14091 / BCRC 22168 / CBS 111 / JCM 3599 / NBRC 0793 / NRRL Y-1031 F-60-10)</name>
    <name type="common">Yeast</name>
    <name type="synonym">Pichia ciferrii</name>
    <dbReference type="NCBI Taxonomy" id="1206466"/>
    <lineage>
        <taxon>Eukaryota</taxon>
        <taxon>Fungi</taxon>
        <taxon>Dikarya</taxon>
        <taxon>Ascomycota</taxon>
        <taxon>Saccharomycotina</taxon>
        <taxon>Saccharomycetes</taxon>
        <taxon>Phaffomycetales</taxon>
        <taxon>Wickerhamomycetaceae</taxon>
        <taxon>Wickerhamomyces</taxon>
    </lineage>
</organism>
<keyword evidence="9" id="KW-1185">Reference proteome</keyword>
<keyword evidence="6" id="KW-0119">Carbohydrate metabolism</keyword>
<dbReference type="HOGENOM" id="CLU_004542_4_0_1"/>
<dbReference type="SMART" id="SM00758">
    <property type="entry name" value="PA14"/>
    <property type="match status" value="1"/>
</dbReference>
<feature type="domain" description="PA14" evidence="7">
    <location>
        <begin position="401"/>
        <end position="562"/>
    </location>
</feature>
<comment type="pathway">
    <text evidence="6">Glycan metabolism; cellulose degradation.</text>
</comment>
<keyword evidence="4 6" id="KW-0378">Hydrolase</keyword>
<dbReference type="Gene3D" id="3.40.50.1700">
    <property type="entry name" value="Glycoside hydrolase family 3 C-terminal domain"/>
    <property type="match status" value="1"/>
</dbReference>
<dbReference type="GO" id="GO:0008422">
    <property type="term" value="F:beta-glucosidase activity"/>
    <property type="evidence" value="ECO:0007669"/>
    <property type="project" value="UniProtKB-EC"/>
</dbReference>
<dbReference type="Pfam" id="PF01915">
    <property type="entry name" value="Glyco_hydro_3_C"/>
    <property type="match status" value="1"/>
</dbReference>
<dbReference type="SUPFAM" id="SSF51445">
    <property type="entry name" value="(Trans)glycosidases"/>
    <property type="match status" value="1"/>
</dbReference>
<evidence type="ECO:0000259" key="7">
    <source>
        <dbReference type="PROSITE" id="PS51820"/>
    </source>
</evidence>
<accession>K0KKQ5</accession>
<dbReference type="InterPro" id="IPR036962">
    <property type="entry name" value="Glyco_hydro_3_N_sf"/>
</dbReference>
<dbReference type="EC" id="3.2.1.21" evidence="3 6"/>
<evidence type="ECO:0000256" key="4">
    <source>
        <dbReference type="ARBA" id="ARBA00022801"/>
    </source>
</evidence>
<dbReference type="InParanoid" id="K0KKQ5"/>
<keyword evidence="6" id="KW-0624">Polysaccharide degradation</keyword>
<dbReference type="InterPro" id="IPR026891">
    <property type="entry name" value="Fn3-like"/>
</dbReference>
<comment type="catalytic activity">
    <reaction evidence="1 6">
        <text>Hydrolysis of terminal, non-reducing beta-D-glucosyl residues with release of beta-D-glucose.</text>
        <dbReference type="EC" id="3.2.1.21"/>
    </reaction>
</comment>
<dbReference type="FunFam" id="3.20.20.300:FF:000006">
    <property type="entry name" value="Beta-glucosidase H"/>
    <property type="match status" value="1"/>
</dbReference>
<dbReference type="PANTHER" id="PTHR42715">
    <property type="entry name" value="BETA-GLUCOSIDASE"/>
    <property type="match status" value="1"/>
</dbReference>
<gene>
    <name evidence="8" type="primary">BGL1</name>
    <name evidence="8" type="ORF">BN7_1588</name>
</gene>
<evidence type="ECO:0000256" key="3">
    <source>
        <dbReference type="ARBA" id="ARBA00012744"/>
    </source>
</evidence>
<evidence type="ECO:0000256" key="1">
    <source>
        <dbReference type="ARBA" id="ARBA00000448"/>
    </source>
</evidence>
<dbReference type="PANTHER" id="PTHR42715:SF27">
    <property type="entry name" value="BETA-GLUCOSIDASE-RELATED"/>
    <property type="match status" value="1"/>
</dbReference>
<dbReference type="PROSITE" id="PS00775">
    <property type="entry name" value="GLYCOSYL_HYDROL_F3"/>
    <property type="match status" value="1"/>
</dbReference>
<dbReference type="Gene3D" id="2.60.120.260">
    <property type="entry name" value="Galactose-binding domain-like"/>
    <property type="match status" value="1"/>
</dbReference>
<comment type="similarity">
    <text evidence="2 6">Belongs to the glycosyl hydrolase 3 family.</text>
</comment>
<dbReference type="STRING" id="1206466.K0KKQ5"/>
<dbReference type="InterPro" id="IPR019800">
    <property type="entry name" value="Glyco_hydro_3_AS"/>
</dbReference>
<dbReference type="Gene3D" id="3.20.20.300">
    <property type="entry name" value="Glycoside hydrolase, family 3, N-terminal domain"/>
    <property type="match status" value="1"/>
</dbReference>
<dbReference type="PROSITE" id="PS51820">
    <property type="entry name" value="PA14"/>
    <property type="match status" value="1"/>
</dbReference>
<dbReference type="SUPFAM" id="SSF56988">
    <property type="entry name" value="Anthrax protective antigen"/>
    <property type="match status" value="1"/>
</dbReference>
<dbReference type="InterPro" id="IPR050288">
    <property type="entry name" value="Cellulose_deg_GH3"/>
</dbReference>
<dbReference type="PRINTS" id="PR00133">
    <property type="entry name" value="GLHYDRLASE3"/>
</dbReference>
<protein>
    <recommendedName>
        <fullName evidence="3 6">beta-glucosidase</fullName>
        <ecNumber evidence="3 6">3.2.1.21</ecNumber>
    </recommendedName>
</protein>
<keyword evidence="5 6" id="KW-0326">Glycosidase</keyword>
<proteinExistence type="inferred from homology"/>
<evidence type="ECO:0000256" key="2">
    <source>
        <dbReference type="ARBA" id="ARBA00005336"/>
    </source>
</evidence>
<dbReference type="Gene3D" id="2.60.40.10">
    <property type="entry name" value="Immunoglobulins"/>
    <property type="match status" value="1"/>
</dbReference>
<dbReference type="EMBL" id="CAIF01000034">
    <property type="protein sequence ID" value="CCH42049.1"/>
    <property type="molecule type" value="Genomic_DNA"/>
</dbReference>
<reference evidence="8 9" key="1">
    <citation type="journal article" date="2012" name="Eukaryot. Cell">
        <title>Draft genome sequence of Wickerhamomyces ciferrii NRRL Y-1031 F-60-10.</title>
        <authorList>
            <person name="Schneider J."/>
            <person name="Andrea H."/>
            <person name="Blom J."/>
            <person name="Jaenicke S."/>
            <person name="Ruckert C."/>
            <person name="Schorsch C."/>
            <person name="Szczepanowski R."/>
            <person name="Farwick M."/>
            <person name="Goesmann A."/>
            <person name="Puhler A."/>
            <person name="Schaffer S."/>
            <person name="Tauch A."/>
            <person name="Kohler T."/>
            <person name="Brinkrolf K."/>
        </authorList>
    </citation>
    <scope>NUCLEOTIDE SEQUENCE [LARGE SCALE GENOMIC DNA]</scope>
    <source>
        <strain evidence="9">ATCC 14091 / BCRC 22168 / CBS 111 / JCM 3599 / NBRC 0793 / NRRL Y-1031 F-60-10</strain>
    </source>
</reference>
<dbReference type="InterPro" id="IPR001764">
    <property type="entry name" value="Glyco_hydro_3_N"/>
</dbReference>
<dbReference type="InterPro" id="IPR013783">
    <property type="entry name" value="Ig-like_fold"/>
</dbReference>
<dbReference type="Pfam" id="PF07691">
    <property type="entry name" value="PA14"/>
    <property type="match status" value="1"/>
</dbReference>
<dbReference type="SMART" id="SM01217">
    <property type="entry name" value="Fn3_like"/>
    <property type="match status" value="1"/>
</dbReference>
<dbReference type="Pfam" id="PF00933">
    <property type="entry name" value="Glyco_hydro_3"/>
    <property type="match status" value="1"/>
</dbReference>
<dbReference type="SMR" id="K0KKQ5"/>